<name>A4V7E1_PSEFS</name>
<dbReference type="AlphaFoldDB" id="A4V7E1"/>
<geneLocation type="plasmid" evidence="1 2">
    <name>pQBR103</name>
</geneLocation>
<evidence type="ECO:0000313" key="2">
    <source>
        <dbReference type="Proteomes" id="UP000002332"/>
    </source>
</evidence>
<gene>
    <name evidence="1" type="ordered locus">pQBR0446</name>
</gene>
<sequence>MKRTKYFHLVKIRDECQRTVHSFRHQGIVKQSLLSGIENTVNIEVNSEKGANGQKCKSAWNTPIWNFRIVHQSLLSSLVNRGAILTVQMTVIDRWLIGQMSILNKV</sequence>
<dbReference type="EMBL" id="AM235768">
    <property type="protein sequence ID" value="CAM96478.1"/>
    <property type="molecule type" value="Genomic_DNA"/>
</dbReference>
<accession>A4V7E1</accession>
<organism evidence="1 2">
    <name type="scientific">Pseudomonas fluorescens (strain SBW25)</name>
    <dbReference type="NCBI Taxonomy" id="216595"/>
    <lineage>
        <taxon>Bacteria</taxon>
        <taxon>Pseudomonadati</taxon>
        <taxon>Pseudomonadota</taxon>
        <taxon>Gammaproteobacteria</taxon>
        <taxon>Pseudomonadales</taxon>
        <taxon>Pseudomonadaceae</taxon>
        <taxon>Pseudomonas</taxon>
    </lineage>
</organism>
<proteinExistence type="predicted"/>
<dbReference type="Proteomes" id="UP000002332">
    <property type="component" value="Plasmid pQBR103"/>
</dbReference>
<reference evidence="1 2" key="1">
    <citation type="journal article" date="2007" name="ISME J.">
        <title>Sequence-based analysis of pQBR103; a representative of a unique, transfer-proficient mega plasmid resident in the microbial community of sugar beet.</title>
        <authorList>
            <person name="Tett A."/>
            <person name="Spiers A.J."/>
            <person name="Crossman L.C."/>
            <person name="Ager D."/>
            <person name="Ciric L."/>
            <person name="Dow J.M."/>
            <person name="Fry J.C."/>
            <person name="Harris D."/>
            <person name="Lilley A."/>
            <person name="Oliver A."/>
            <person name="Parkhill J."/>
            <person name="Quail M.A."/>
            <person name="Rainey P.B."/>
            <person name="Saunders N.J."/>
            <person name="Seeger K."/>
            <person name="Snyder L.A.S."/>
            <person name="Squares R."/>
            <person name="Thomas C.M."/>
            <person name="Turner S.L."/>
            <person name="Zhang X.-X."/>
            <person name="Field D."/>
            <person name="Bailey M.J."/>
        </authorList>
    </citation>
    <scope>NUCLEOTIDE SEQUENCE [LARGE SCALE GENOMIC DNA]</scope>
    <source>
        <strain evidence="1 2">SBW25</strain>
    </source>
</reference>
<evidence type="ECO:0000313" key="1">
    <source>
        <dbReference type="EMBL" id="CAM96478.1"/>
    </source>
</evidence>
<keyword evidence="1" id="KW-0614">Plasmid</keyword>
<protein>
    <submittedName>
        <fullName evidence="1">Uncharacterized protein</fullName>
    </submittedName>
</protein>